<protein>
    <submittedName>
        <fullName evidence="2">Uncharacterized protein</fullName>
    </submittedName>
</protein>
<gene>
    <name evidence="2" type="ORF">EDD40_2753</name>
</gene>
<sequence>MTTDDAQGWGYQLDQPWPPPDTPGIVTAGGRTFHRDEGCSGYQQGVRNSIKYGRKLNPVEQVTARQAKERGKGRCSLCWSEYL</sequence>
<dbReference type="Proteomes" id="UP000268727">
    <property type="component" value="Unassembled WGS sequence"/>
</dbReference>
<keyword evidence="3" id="KW-1185">Reference proteome</keyword>
<comment type="caution">
    <text evidence="2">The sequence shown here is derived from an EMBL/GenBank/DDBJ whole genome shotgun (WGS) entry which is preliminary data.</text>
</comment>
<evidence type="ECO:0000313" key="2">
    <source>
        <dbReference type="EMBL" id="ROP37440.1"/>
    </source>
</evidence>
<reference evidence="2 3" key="1">
    <citation type="submission" date="2018-11" db="EMBL/GenBank/DDBJ databases">
        <title>Sequencing the genomes of 1000 actinobacteria strains.</title>
        <authorList>
            <person name="Klenk H.-P."/>
        </authorList>
    </citation>
    <scope>NUCLEOTIDE SEQUENCE [LARGE SCALE GENOMIC DNA]</scope>
    <source>
        <strain evidence="2 3">DSM 44231</strain>
    </source>
</reference>
<name>A0A3N1H4J4_9PSEU</name>
<feature type="region of interest" description="Disordered" evidence="1">
    <location>
        <begin position="1"/>
        <end position="23"/>
    </location>
</feature>
<dbReference type="AlphaFoldDB" id="A0A3N1H4J4"/>
<evidence type="ECO:0000256" key="1">
    <source>
        <dbReference type="SAM" id="MobiDB-lite"/>
    </source>
</evidence>
<dbReference type="OrthoDB" id="3615644at2"/>
<dbReference type="RefSeq" id="WP_148088791.1">
    <property type="nucleotide sequence ID" value="NZ_RJKM01000001.1"/>
</dbReference>
<dbReference type="EMBL" id="RJKM01000001">
    <property type="protein sequence ID" value="ROP37440.1"/>
    <property type="molecule type" value="Genomic_DNA"/>
</dbReference>
<proteinExistence type="predicted"/>
<evidence type="ECO:0000313" key="3">
    <source>
        <dbReference type="Proteomes" id="UP000268727"/>
    </source>
</evidence>
<accession>A0A3N1H4J4</accession>
<organism evidence="2 3">
    <name type="scientific">Saccharothrix texasensis</name>
    <dbReference type="NCBI Taxonomy" id="103734"/>
    <lineage>
        <taxon>Bacteria</taxon>
        <taxon>Bacillati</taxon>
        <taxon>Actinomycetota</taxon>
        <taxon>Actinomycetes</taxon>
        <taxon>Pseudonocardiales</taxon>
        <taxon>Pseudonocardiaceae</taxon>
        <taxon>Saccharothrix</taxon>
    </lineage>
</organism>